<sequence length="634" mass="72752">MPERKRRRTGCLTCRARRVKCDERKPNCQRCETANFECAGYAERRRPNLRERKQNPVTTETTGEDSYGSSITSPTLAGQPSFRQDGLPLVALPVNPRSFQRPHLRARDVLGYHQYLYRTLSILFPPSSFHFWRDFLCESAWESEWAFDAIIALGSIHRATLLSSQENANDRDRGLDIKIIAIRTYIRALEGLSGELSQTQGPTPLAVGVLILMAYIECFSGNKPAAIRLTQIIHHYSQTLQSSGNRSITDSISPIESSLRDLELICRIIRPFPSPLEPNASSNNDRLTINLPFSFFQTTANSSPAILHQLLEFSSTDLDLKHLVWCAYAAHYESVRKEKISAFLRSLDNWKECNFAVFENSETQNSFSESLDQYLFPPPRYEKITRSICLPLALYSFYRARLLWALCLLGDEDGKLERDVYFHIYQLLRYVRTALEKSLESLSDDTVPSENLRIGFLPLLYLAGRCCPNSNWLRWIIQEIGNVGNEGLFNSQAFATTLSVLCQLEESTMRASNLPFECQRFATPRLRMIALLIPDIDGRSFEAYFARPRESLTETERTFVLFRIARWSSIPEEAAPVIQDLSVHRKTFSRDWLLAQPLVQKWLDWNCGTEFNFDQVIRDHIIGNRRLLEVGTES</sequence>
<gene>
    <name evidence="9" type="ORF">ASPSYDRAFT_213311</name>
</gene>
<dbReference type="Pfam" id="PF11951">
    <property type="entry name" value="Fungal_trans_2"/>
    <property type="match status" value="1"/>
</dbReference>
<dbReference type="CDD" id="cd00067">
    <property type="entry name" value="GAL4"/>
    <property type="match status" value="1"/>
</dbReference>
<dbReference type="AlphaFoldDB" id="A0A1L9T045"/>
<keyword evidence="3" id="KW-0805">Transcription regulation</keyword>
<reference evidence="10" key="1">
    <citation type="journal article" date="2017" name="Genome Biol.">
        <title>Comparative genomics reveals high biological diversity and specific adaptations in the industrially and medically important fungal genus Aspergillus.</title>
        <authorList>
            <person name="de Vries R.P."/>
            <person name="Riley R."/>
            <person name="Wiebenga A."/>
            <person name="Aguilar-Osorio G."/>
            <person name="Amillis S."/>
            <person name="Uchima C.A."/>
            <person name="Anderluh G."/>
            <person name="Asadollahi M."/>
            <person name="Askin M."/>
            <person name="Barry K."/>
            <person name="Battaglia E."/>
            <person name="Bayram O."/>
            <person name="Benocci T."/>
            <person name="Braus-Stromeyer S.A."/>
            <person name="Caldana C."/>
            <person name="Canovas D."/>
            <person name="Cerqueira G.C."/>
            <person name="Chen F."/>
            <person name="Chen W."/>
            <person name="Choi C."/>
            <person name="Clum A."/>
            <person name="Dos Santos R.A."/>
            <person name="Damasio A.R."/>
            <person name="Diallinas G."/>
            <person name="Emri T."/>
            <person name="Fekete E."/>
            <person name="Flipphi M."/>
            <person name="Freyberg S."/>
            <person name="Gallo A."/>
            <person name="Gournas C."/>
            <person name="Habgood R."/>
            <person name="Hainaut M."/>
            <person name="Harispe M.L."/>
            <person name="Henrissat B."/>
            <person name="Hilden K.S."/>
            <person name="Hope R."/>
            <person name="Hossain A."/>
            <person name="Karabika E."/>
            <person name="Karaffa L."/>
            <person name="Karanyi Z."/>
            <person name="Krasevec N."/>
            <person name="Kuo A."/>
            <person name="Kusch H."/>
            <person name="LaButti K."/>
            <person name="Lagendijk E.L."/>
            <person name="Lapidus A."/>
            <person name="Levasseur A."/>
            <person name="Lindquist E."/>
            <person name="Lipzen A."/>
            <person name="Logrieco A.F."/>
            <person name="MacCabe A."/>
            <person name="Maekelae M.R."/>
            <person name="Malavazi I."/>
            <person name="Melin P."/>
            <person name="Meyer V."/>
            <person name="Mielnichuk N."/>
            <person name="Miskei M."/>
            <person name="Molnar A.P."/>
            <person name="Mule G."/>
            <person name="Ngan C.Y."/>
            <person name="Orejas M."/>
            <person name="Orosz E."/>
            <person name="Ouedraogo J.P."/>
            <person name="Overkamp K.M."/>
            <person name="Park H.-S."/>
            <person name="Perrone G."/>
            <person name="Piumi F."/>
            <person name="Punt P.J."/>
            <person name="Ram A.F."/>
            <person name="Ramon A."/>
            <person name="Rauscher S."/>
            <person name="Record E."/>
            <person name="Riano-Pachon D.M."/>
            <person name="Robert V."/>
            <person name="Roehrig J."/>
            <person name="Ruller R."/>
            <person name="Salamov A."/>
            <person name="Salih N.S."/>
            <person name="Samson R.A."/>
            <person name="Sandor E."/>
            <person name="Sanguinetti M."/>
            <person name="Schuetze T."/>
            <person name="Sepcic K."/>
            <person name="Shelest E."/>
            <person name="Sherlock G."/>
            <person name="Sophianopoulou V."/>
            <person name="Squina F.M."/>
            <person name="Sun H."/>
            <person name="Susca A."/>
            <person name="Todd R.B."/>
            <person name="Tsang A."/>
            <person name="Unkles S.E."/>
            <person name="van de Wiele N."/>
            <person name="van Rossen-Uffink D."/>
            <person name="Oliveira J.V."/>
            <person name="Vesth T.C."/>
            <person name="Visser J."/>
            <person name="Yu J.-H."/>
            <person name="Zhou M."/>
            <person name="Andersen M.R."/>
            <person name="Archer D.B."/>
            <person name="Baker S.E."/>
            <person name="Benoit I."/>
            <person name="Brakhage A.A."/>
            <person name="Braus G.H."/>
            <person name="Fischer R."/>
            <person name="Frisvad J.C."/>
            <person name="Goldman G.H."/>
            <person name="Houbraken J."/>
            <person name="Oakley B."/>
            <person name="Pocsi I."/>
            <person name="Scazzocchio C."/>
            <person name="Seiboth B."/>
            <person name="vanKuyk P.A."/>
            <person name="Wortman J."/>
            <person name="Dyer P.S."/>
            <person name="Grigoriev I.V."/>
        </authorList>
    </citation>
    <scope>NUCLEOTIDE SEQUENCE [LARGE SCALE GENOMIC DNA]</scope>
    <source>
        <strain evidence="10">CBS 593.65</strain>
    </source>
</reference>
<feature type="domain" description="Zn(2)-C6 fungal-type" evidence="8">
    <location>
        <begin position="10"/>
        <end position="38"/>
    </location>
</feature>
<evidence type="ECO:0000256" key="3">
    <source>
        <dbReference type="ARBA" id="ARBA00023015"/>
    </source>
</evidence>
<dbReference type="STRING" id="1036612.A0A1L9T045"/>
<dbReference type="Pfam" id="PF00172">
    <property type="entry name" value="Zn_clus"/>
    <property type="match status" value="1"/>
</dbReference>
<evidence type="ECO:0000256" key="7">
    <source>
        <dbReference type="SAM" id="MobiDB-lite"/>
    </source>
</evidence>
<evidence type="ECO:0000313" key="9">
    <source>
        <dbReference type="EMBL" id="OJJ52775.1"/>
    </source>
</evidence>
<keyword evidence="1" id="KW-0479">Metal-binding</keyword>
<dbReference type="Gene3D" id="4.10.240.10">
    <property type="entry name" value="Zn(2)-C6 fungal-type DNA-binding domain"/>
    <property type="match status" value="1"/>
</dbReference>
<dbReference type="Proteomes" id="UP000184356">
    <property type="component" value="Unassembled WGS sequence"/>
</dbReference>
<dbReference type="PROSITE" id="PS00463">
    <property type="entry name" value="ZN2_CY6_FUNGAL_1"/>
    <property type="match status" value="1"/>
</dbReference>
<organism evidence="9 10">
    <name type="scientific">Aspergillus sydowii CBS 593.65</name>
    <dbReference type="NCBI Taxonomy" id="1036612"/>
    <lineage>
        <taxon>Eukaryota</taxon>
        <taxon>Fungi</taxon>
        <taxon>Dikarya</taxon>
        <taxon>Ascomycota</taxon>
        <taxon>Pezizomycotina</taxon>
        <taxon>Eurotiomycetes</taxon>
        <taxon>Eurotiomycetidae</taxon>
        <taxon>Eurotiales</taxon>
        <taxon>Aspergillaceae</taxon>
        <taxon>Aspergillus</taxon>
        <taxon>Aspergillus subgen. Nidulantes</taxon>
    </lineage>
</organism>
<dbReference type="GeneID" id="63760139"/>
<dbReference type="PANTHER" id="PTHR36206">
    <property type="entry name" value="ASPERCRYPTIN BIOSYNTHESIS CLUSTER-SPECIFIC TRANSCRIPTION REGULATOR ATNN-RELATED"/>
    <property type="match status" value="1"/>
</dbReference>
<dbReference type="OrthoDB" id="5130013at2759"/>
<dbReference type="PROSITE" id="PS50048">
    <property type="entry name" value="ZN2_CY6_FUNGAL_2"/>
    <property type="match status" value="1"/>
</dbReference>
<dbReference type="GO" id="GO:0000981">
    <property type="term" value="F:DNA-binding transcription factor activity, RNA polymerase II-specific"/>
    <property type="evidence" value="ECO:0007669"/>
    <property type="project" value="InterPro"/>
</dbReference>
<keyword evidence="2" id="KW-0862">Zinc</keyword>
<dbReference type="InterPro" id="IPR001138">
    <property type="entry name" value="Zn2Cys6_DnaBD"/>
</dbReference>
<evidence type="ECO:0000256" key="4">
    <source>
        <dbReference type="ARBA" id="ARBA00023125"/>
    </source>
</evidence>
<dbReference type="RefSeq" id="XP_040696581.1">
    <property type="nucleotide sequence ID" value="XM_040844066.1"/>
</dbReference>
<dbReference type="SMART" id="SM00066">
    <property type="entry name" value="GAL4"/>
    <property type="match status" value="1"/>
</dbReference>
<protein>
    <recommendedName>
        <fullName evidence="8">Zn(2)-C6 fungal-type domain-containing protein</fullName>
    </recommendedName>
</protein>
<feature type="region of interest" description="Disordered" evidence="7">
    <location>
        <begin position="49"/>
        <end position="75"/>
    </location>
</feature>
<name>A0A1L9T045_9EURO</name>
<keyword evidence="4" id="KW-0238">DNA-binding</keyword>
<keyword evidence="5" id="KW-0804">Transcription</keyword>
<evidence type="ECO:0000256" key="5">
    <source>
        <dbReference type="ARBA" id="ARBA00023163"/>
    </source>
</evidence>
<accession>A0A1L9T045</accession>
<keyword evidence="10" id="KW-1185">Reference proteome</keyword>
<keyword evidence="6" id="KW-0539">Nucleus</keyword>
<dbReference type="InterPro" id="IPR052360">
    <property type="entry name" value="Transcr_Regulatory_Proteins"/>
</dbReference>
<evidence type="ECO:0000256" key="1">
    <source>
        <dbReference type="ARBA" id="ARBA00022723"/>
    </source>
</evidence>
<proteinExistence type="predicted"/>
<dbReference type="GO" id="GO:0008270">
    <property type="term" value="F:zinc ion binding"/>
    <property type="evidence" value="ECO:0007669"/>
    <property type="project" value="InterPro"/>
</dbReference>
<dbReference type="EMBL" id="KV878599">
    <property type="protein sequence ID" value="OJJ52775.1"/>
    <property type="molecule type" value="Genomic_DNA"/>
</dbReference>
<evidence type="ECO:0000256" key="2">
    <source>
        <dbReference type="ARBA" id="ARBA00022833"/>
    </source>
</evidence>
<evidence type="ECO:0000313" key="10">
    <source>
        <dbReference type="Proteomes" id="UP000184356"/>
    </source>
</evidence>
<dbReference type="PANTHER" id="PTHR36206:SF13">
    <property type="entry name" value="TRANSCRIPTIONAL REGULATORY PROTEIN MOC3"/>
    <property type="match status" value="1"/>
</dbReference>
<evidence type="ECO:0000256" key="6">
    <source>
        <dbReference type="ARBA" id="ARBA00023242"/>
    </source>
</evidence>
<dbReference type="SUPFAM" id="SSF57701">
    <property type="entry name" value="Zn2/Cys6 DNA-binding domain"/>
    <property type="match status" value="1"/>
</dbReference>
<evidence type="ECO:0000259" key="8">
    <source>
        <dbReference type="PROSITE" id="PS50048"/>
    </source>
</evidence>
<dbReference type="InterPro" id="IPR036864">
    <property type="entry name" value="Zn2-C6_fun-type_DNA-bd_sf"/>
</dbReference>
<dbReference type="VEuPathDB" id="FungiDB:ASPSYDRAFT_213311"/>
<dbReference type="GO" id="GO:0003677">
    <property type="term" value="F:DNA binding"/>
    <property type="evidence" value="ECO:0007669"/>
    <property type="project" value="UniProtKB-KW"/>
</dbReference>
<dbReference type="InterPro" id="IPR021858">
    <property type="entry name" value="Fun_TF"/>
</dbReference>